<protein>
    <submittedName>
        <fullName evidence="2">Uncharacterized protein</fullName>
    </submittedName>
</protein>
<feature type="transmembrane region" description="Helical" evidence="1">
    <location>
        <begin position="44"/>
        <end position="66"/>
    </location>
</feature>
<evidence type="ECO:0000313" key="3">
    <source>
        <dbReference type="Proteomes" id="UP001211872"/>
    </source>
</evidence>
<keyword evidence="3" id="KW-1185">Reference proteome</keyword>
<proteinExistence type="predicted"/>
<keyword evidence="1" id="KW-0812">Transmembrane</keyword>
<dbReference type="RefSeq" id="WP_270126870.1">
    <property type="nucleotide sequence ID" value="NZ_CP115396.1"/>
</dbReference>
<name>A0ABY7PMC6_9BACT</name>
<evidence type="ECO:0000256" key="1">
    <source>
        <dbReference type="SAM" id="Phobius"/>
    </source>
</evidence>
<dbReference type="Proteomes" id="UP001211872">
    <property type="component" value="Chromosome"/>
</dbReference>
<accession>A0ABY7PMC6</accession>
<organism evidence="2 3">
    <name type="scientific">Hymenobacter yonginensis</name>
    <dbReference type="NCBI Taxonomy" id="748197"/>
    <lineage>
        <taxon>Bacteria</taxon>
        <taxon>Pseudomonadati</taxon>
        <taxon>Bacteroidota</taxon>
        <taxon>Cytophagia</taxon>
        <taxon>Cytophagales</taxon>
        <taxon>Hymenobacteraceae</taxon>
        <taxon>Hymenobacter</taxon>
    </lineage>
</organism>
<keyword evidence="1" id="KW-0472">Membrane</keyword>
<feature type="transmembrane region" description="Helical" evidence="1">
    <location>
        <begin position="87"/>
        <end position="111"/>
    </location>
</feature>
<keyword evidence="1" id="KW-1133">Transmembrane helix</keyword>
<sequence>MKPTLLLLLMILALSTVAQLFLPWWVITPLCMGLAFFSAATPGAAFGAGFLGIAVGWLGLAGWLSLQNHHLLAQRVAQLLPLGGSAVALVLVTALLGGLVGGIASLAGAWARQAIRPRPVA</sequence>
<evidence type="ECO:0000313" key="2">
    <source>
        <dbReference type="EMBL" id="WBO84351.1"/>
    </source>
</evidence>
<gene>
    <name evidence="2" type="ORF">O9Z63_18535</name>
</gene>
<dbReference type="EMBL" id="CP115396">
    <property type="protein sequence ID" value="WBO84351.1"/>
    <property type="molecule type" value="Genomic_DNA"/>
</dbReference>
<reference evidence="2 3" key="1">
    <citation type="journal article" date="2011" name="Int. J. Syst. Evol. Microbiol.">
        <title>Hymenobacter yonginensis sp. nov., isolated from a mesotrophic artificial lake.</title>
        <authorList>
            <person name="Joung Y."/>
            <person name="Cho S.H."/>
            <person name="Kim H."/>
            <person name="Kim S.B."/>
            <person name="Joh K."/>
        </authorList>
    </citation>
    <scope>NUCLEOTIDE SEQUENCE [LARGE SCALE GENOMIC DNA]</scope>
    <source>
        <strain evidence="2 3">KCTC 22745</strain>
    </source>
</reference>